<reference evidence="7" key="1">
    <citation type="submission" date="2024-01" db="EMBL/GenBank/DDBJ databases">
        <authorList>
            <person name="Webb A."/>
        </authorList>
    </citation>
    <scope>NUCLEOTIDE SEQUENCE</scope>
    <source>
        <strain evidence="7">Pm1</strain>
    </source>
</reference>
<dbReference type="Proteomes" id="UP001162060">
    <property type="component" value="Unassembled WGS sequence"/>
</dbReference>
<keyword evidence="3" id="KW-0378">Hydrolase</keyword>
<evidence type="ECO:0000313" key="8">
    <source>
        <dbReference type="Proteomes" id="UP001162060"/>
    </source>
</evidence>
<evidence type="ECO:0000259" key="5">
    <source>
        <dbReference type="PROSITE" id="PS50054"/>
    </source>
</evidence>
<dbReference type="Gene3D" id="3.90.190.10">
    <property type="entry name" value="Protein tyrosine phosphatase superfamily"/>
    <property type="match status" value="1"/>
</dbReference>
<dbReference type="PROSITE" id="PS50056">
    <property type="entry name" value="TYR_PHOSPHATASE_2"/>
    <property type="match status" value="1"/>
</dbReference>
<dbReference type="InterPro" id="IPR000387">
    <property type="entry name" value="Tyr_Pase_dom"/>
</dbReference>
<sequence length="275" mass="30052">MAPNSPLVDLLVQRQHHHVALEGVPTAARIVDLLLFLGEARAAQDVAVLNANNSQAITALGTGYLTVKSCDVLLIDILDMEDELLLPHFNECIQFLNGFLTRQAAAALVHCVYGESRSAMICVTYMMATQEKTLLEAYDIVKRARPCISINTGFLRQPDLFERIQKDPNWMNCTPVHAKLRTTMALQQRVNTGAARIFNTVQPARSSGSVCCRKCTCVLSTTSIWVQLLHLSPGESSGGGGRCAGLSIQPMTLMTKDPVFIWHSVGKLLCPSCNA</sequence>
<dbReference type="PANTHER" id="PTHR45848">
    <property type="entry name" value="DUAL SPECIFICITY PROTEIN PHOSPHATASE 12 FAMILY MEMBER"/>
    <property type="match status" value="1"/>
</dbReference>
<feature type="domain" description="Tyrosine specific protein phosphatases" evidence="6">
    <location>
        <begin position="87"/>
        <end position="146"/>
    </location>
</feature>
<proteinExistence type="inferred from homology"/>
<dbReference type="InterPro" id="IPR020422">
    <property type="entry name" value="TYR_PHOSPHATASE_DUAL_dom"/>
</dbReference>
<dbReference type="GO" id="GO:0004725">
    <property type="term" value="F:protein tyrosine phosphatase activity"/>
    <property type="evidence" value="ECO:0007669"/>
    <property type="project" value="UniProtKB-EC"/>
</dbReference>
<dbReference type="PROSITE" id="PS00383">
    <property type="entry name" value="TYR_PHOSPHATASE_1"/>
    <property type="match status" value="1"/>
</dbReference>
<dbReference type="EMBL" id="CAKLBY020000153">
    <property type="protein sequence ID" value="CAK7929446.1"/>
    <property type="molecule type" value="Genomic_DNA"/>
</dbReference>
<evidence type="ECO:0000256" key="3">
    <source>
        <dbReference type="ARBA" id="ARBA00022801"/>
    </source>
</evidence>
<comment type="caution">
    <text evidence="7">The sequence shown here is derived from an EMBL/GenBank/DDBJ whole genome shotgun (WGS) entry which is preliminary data.</text>
</comment>
<dbReference type="PANTHER" id="PTHR45848:SF4">
    <property type="entry name" value="DUAL SPECIFICITY PROTEIN PHOSPHATASE 12"/>
    <property type="match status" value="1"/>
</dbReference>
<dbReference type="GO" id="GO:0008138">
    <property type="term" value="F:protein tyrosine/serine/threonine phosphatase activity"/>
    <property type="evidence" value="ECO:0007669"/>
    <property type="project" value="TreeGrafter"/>
</dbReference>
<dbReference type="SUPFAM" id="SSF52799">
    <property type="entry name" value="(Phosphotyrosine protein) phosphatases II"/>
    <property type="match status" value="1"/>
</dbReference>
<dbReference type="InterPro" id="IPR000340">
    <property type="entry name" value="Dual-sp_phosphatase_cat-dom"/>
</dbReference>
<dbReference type="SMART" id="SM00195">
    <property type="entry name" value="DSPc"/>
    <property type="match status" value="1"/>
</dbReference>
<evidence type="ECO:0000256" key="1">
    <source>
        <dbReference type="ARBA" id="ARBA00008601"/>
    </source>
</evidence>
<dbReference type="Pfam" id="PF00782">
    <property type="entry name" value="DSPc"/>
    <property type="match status" value="1"/>
</dbReference>
<protein>
    <recommendedName>
        <fullName evidence="2">protein-tyrosine-phosphatase</fullName>
        <ecNumber evidence="2">3.1.3.48</ecNumber>
    </recommendedName>
</protein>
<dbReference type="InterPro" id="IPR029021">
    <property type="entry name" value="Prot-tyrosine_phosphatase-like"/>
</dbReference>
<comment type="similarity">
    <text evidence="1">Belongs to the protein-tyrosine phosphatase family. Non-receptor class dual specificity subfamily.</text>
</comment>
<dbReference type="AlphaFoldDB" id="A0AAV1U473"/>
<feature type="domain" description="Tyrosine-protein phosphatase" evidence="5">
    <location>
        <begin position="24"/>
        <end position="167"/>
    </location>
</feature>
<gene>
    <name evidence="7" type="ORF">PM001_LOCUS14596</name>
</gene>
<dbReference type="EC" id="3.1.3.48" evidence="2"/>
<dbReference type="PROSITE" id="PS50054">
    <property type="entry name" value="TYR_PHOSPHATASE_DUAL"/>
    <property type="match status" value="1"/>
</dbReference>
<dbReference type="InterPro" id="IPR016130">
    <property type="entry name" value="Tyr_Pase_AS"/>
</dbReference>
<evidence type="ECO:0000256" key="4">
    <source>
        <dbReference type="ARBA" id="ARBA00022912"/>
    </source>
</evidence>
<evidence type="ECO:0000256" key="2">
    <source>
        <dbReference type="ARBA" id="ARBA00013064"/>
    </source>
</evidence>
<name>A0AAV1U473_9STRA</name>
<accession>A0AAV1U473</accession>
<evidence type="ECO:0000313" key="7">
    <source>
        <dbReference type="EMBL" id="CAK7929446.1"/>
    </source>
</evidence>
<organism evidence="7 8">
    <name type="scientific">Peronospora matthiolae</name>
    <dbReference type="NCBI Taxonomy" id="2874970"/>
    <lineage>
        <taxon>Eukaryota</taxon>
        <taxon>Sar</taxon>
        <taxon>Stramenopiles</taxon>
        <taxon>Oomycota</taxon>
        <taxon>Peronosporomycetes</taxon>
        <taxon>Peronosporales</taxon>
        <taxon>Peronosporaceae</taxon>
        <taxon>Peronospora</taxon>
    </lineage>
</organism>
<keyword evidence="4" id="KW-0904">Protein phosphatase</keyword>
<dbReference type="CDD" id="cd14498">
    <property type="entry name" value="DSP"/>
    <property type="match status" value="1"/>
</dbReference>
<evidence type="ECO:0000259" key="6">
    <source>
        <dbReference type="PROSITE" id="PS50056"/>
    </source>
</evidence>